<keyword evidence="7" id="KW-0446">Lipid-binding</keyword>
<comment type="catalytic activity">
    <reaction evidence="10">
        <text>a 1,2-diacyl-sn-glycero-3-phospho-(1D-myo-inositol)(in) = a 1,2-diacyl-sn-glycero-3-phospho-(1D-myo-inositol)(out)</text>
        <dbReference type="Rhea" id="RHEA:38691"/>
        <dbReference type="ChEBI" id="CHEBI:57880"/>
    </reaction>
    <physiologicalReaction direction="left-to-right" evidence="10">
        <dbReference type="Rhea" id="RHEA:38692"/>
    </physiologicalReaction>
</comment>
<evidence type="ECO:0000256" key="10">
    <source>
        <dbReference type="ARBA" id="ARBA00024146"/>
    </source>
</evidence>
<dbReference type="InterPro" id="IPR001666">
    <property type="entry name" value="PI_transfer"/>
</dbReference>
<dbReference type="GO" id="GO:0031210">
    <property type="term" value="F:phosphatidylcholine binding"/>
    <property type="evidence" value="ECO:0007669"/>
    <property type="project" value="TreeGrafter"/>
</dbReference>
<organism evidence="16 17">
    <name type="scientific">Zoarces viviparus</name>
    <name type="common">Viviparous eelpout</name>
    <name type="synonym">Blennius viviparus</name>
    <dbReference type="NCBI Taxonomy" id="48416"/>
    <lineage>
        <taxon>Eukaryota</taxon>
        <taxon>Metazoa</taxon>
        <taxon>Chordata</taxon>
        <taxon>Craniata</taxon>
        <taxon>Vertebrata</taxon>
        <taxon>Euteleostomi</taxon>
        <taxon>Actinopterygii</taxon>
        <taxon>Neopterygii</taxon>
        <taxon>Teleostei</taxon>
        <taxon>Neoteleostei</taxon>
        <taxon>Acanthomorphata</taxon>
        <taxon>Eupercaria</taxon>
        <taxon>Perciformes</taxon>
        <taxon>Cottioidei</taxon>
        <taxon>Zoarcales</taxon>
        <taxon>Zoarcidae</taxon>
        <taxon>Zoarcinae</taxon>
        <taxon>Zoarces</taxon>
    </lineage>
</organism>
<comment type="subcellular location">
    <subcellularLocation>
        <location evidence="2">Cytoplasm</location>
    </subcellularLocation>
    <subcellularLocation>
        <location evidence="1">Nucleus</location>
    </subcellularLocation>
</comment>
<dbReference type="GO" id="GO:0008525">
    <property type="term" value="F:phosphatidylcholine transporter activity"/>
    <property type="evidence" value="ECO:0007669"/>
    <property type="project" value="TreeGrafter"/>
</dbReference>
<evidence type="ECO:0000256" key="11">
    <source>
        <dbReference type="ARBA" id="ARBA00038104"/>
    </source>
</evidence>
<dbReference type="SUPFAM" id="SSF55961">
    <property type="entry name" value="Bet v1-like"/>
    <property type="match status" value="1"/>
</dbReference>
<dbReference type="PRINTS" id="PR00391">
    <property type="entry name" value="PITRANSFER"/>
</dbReference>
<dbReference type="Gene3D" id="3.30.530.20">
    <property type="match status" value="1"/>
</dbReference>
<evidence type="ECO:0000256" key="2">
    <source>
        <dbReference type="ARBA" id="ARBA00004496"/>
    </source>
</evidence>
<comment type="function">
    <text evidence="13">Catalyzes the transfer of phosphatidylinositol (PI) and phosphatidylcholine (PC) between membranes. Shows a preference for PI and PC containing shorter saturated or monosaturated acyl chains at the sn-1 and sn-2 positions. Preference order for PC is C16:1 &gt; C16:0 &gt; C18:1 &gt; C18:0 &gt; C20:4 and for PI is C16:1 &gt; C16:0 &gt; C18:1 &gt; C18:0 &gt; C20:4 &gt; C20:3.</text>
</comment>
<evidence type="ECO:0000313" key="17">
    <source>
        <dbReference type="Proteomes" id="UP001488805"/>
    </source>
</evidence>
<comment type="caution">
    <text evidence="16">The sequence shown here is derived from an EMBL/GenBank/DDBJ whole genome shotgun (WGS) entry which is preliminary data.</text>
</comment>
<evidence type="ECO:0000256" key="1">
    <source>
        <dbReference type="ARBA" id="ARBA00004123"/>
    </source>
</evidence>
<evidence type="ECO:0000256" key="13">
    <source>
        <dbReference type="ARBA" id="ARBA00045333"/>
    </source>
</evidence>
<name>A0AAW1EE53_ZOAVI</name>
<dbReference type="PANTHER" id="PTHR10658:SF28">
    <property type="entry name" value="PHOSPHATIDYLINOSITOL TRANSFER PROTEIN ALPHA ISOFORM"/>
    <property type="match status" value="1"/>
</dbReference>
<feature type="region of interest" description="Disordered" evidence="14">
    <location>
        <begin position="253"/>
        <end position="272"/>
    </location>
</feature>
<evidence type="ECO:0000256" key="8">
    <source>
        <dbReference type="ARBA" id="ARBA00023242"/>
    </source>
</evidence>
<comment type="catalytic activity">
    <reaction evidence="9">
        <text>a 1,2-diacyl-sn-glycero-3-phosphocholine(in) = a 1,2-diacyl-sn-glycero-3-phosphocholine(out)</text>
        <dbReference type="Rhea" id="RHEA:38571"/>
        <dbReference type="ChEBI" id="CHEBI:57643"/>
    </reaction>
    <physiologicalReaction direction="left-to-right" evidence="9">
        <dbReference type="Rhea" id="RHEA:38572"/>
    </physiologicalReaction>
</comment>
<dbReference type="GO" id="GO:0005634">
    <property type="term" value="C:nucleus"/>
    <property type="evidence" value="ECO:0007669"/>
    <property type="project" value="UniProtKB-SubCell"/>
</dbReference>
<evidence type="ECO:0000313" key="16">
    <source>
        <dbReference type="EMBL" id="KAK9520452.1"/>
    </source>
</evidence>
<keyword evidence="8" id="KW-0539">Nucleus</keyword>
<dbReference type="Proteomes" id="UP001488805">
    <property type="component" value="Unassembled WGS sequence"/>
</dbReference>
<dbReference type="AlphaFoldDB" id="A0AAW1EE53"/>
<keyword evidence="6" id="KW-0445">Lipid transport</keyword>
<evidence type="ECO:0000256" key="9">
    <source>
        <dbReference type="ARBA" id="ARBA00023723"/>
    </source>
</evidence>
<keyword evidence="3" id="KW-0813">Transport</keyword>
<evidence type="ECO:0000256" key="7">
    <source>
        <dbReference type="ARBA" id="ARBA00023121"/>
    </source>
</evidence>
<evidence type="ECO:0000256" key="14">
    <source>
        <dbReference type="SAM" id="MobiDB-lite"/>
    </source>
</evidence>
<dbReference type="PANTHER" id="PTHR10658">
    <property type="entry name" value="PHOSPHATIDYLINOSITOL TRANSFER PROTEIN"/>
    <property type="match status" value="1"/>
</dbReference>
<dbReference type="GO" id="GO:0005737">
    <property type="term" value="C:cytoplasm"/>
    <property type="evidence" value="ECO:0007669"/>
    <property type="project" value="UniProtKB-SubCell"/>
</dbReference>
<dbReference type="InterPro" id="IPR023393">
    <property type="entry name" value="START-like_dom_sf"/>
</dbReference>
<evidence type="ECO:0000256" key="6">
    <source>
        <dbReference type="ARBA" id="ARBA00023055"/>
    </source>
</evidence>
<evidence type="ECO:0000256" key="4">
    <source>
        <dbReference type="ARBA" id="ARBA00022490"/>
    </source>
</evidence>
<keyword evidence="5" id="KW-0007">Acetylation</keyword>
<reference evidence="16 17" key="1">
    <citation type="journal article" date="2024" name="Genome Biol. Evol.">
        <title>Chromosome-level genome assembly of the viviparous eelpout Zoarces viviparus.</title>
        <authorList>
            <person name="Fuhrmann N."/>
            <person name="Brasseur M.V."/>
            <person name="Bakowski C.E."/>
            <person name="Podsiadlowski L."/>
            <person name="Prost S."/>
            <person name="Krehenwinkel H."/>
            <person name="Mayer C."/>
        </authorList>
    </citation>
    <scope>NUCLEOTIDE SEQUENCE [LARGE SCALE GENOMIC DNA]</scope>
    <source>
        <strain evidence="16">NO-MEL_2022_Ind0_liver</strain>
    </source>
</reference>
<evidence type="ECO:0000259" key="15">
    <source>
        <dbReference type="Pfam" id="PF02121"/>
    </source>
</evidence>
<keyword evidence="17" id="KW-1185">Reference proteome</keyword>
<sequence>MLIREFRIVLPISVEEYQVGQLYAVAEASKGETGGGEGVEVQRNEPYEKDGEKGQYTLKIYHLKSKVPDILARIAPKGSLLVKEEAWNAYPYCKTVITNEYMGEKFTLTIETWHKPDMGDQDNVHGLDKSQLEKRTIVDIDIADRSGINAKEYNAEEDPAIFKSQKTGRGPLGPNWKKELADNPDCPHMCAYKLVTVEFKWLMLQGRVESMIQKVENRVFTKFHRQLFCWIDKWIGLSMDDIRRMEAETKEELDKMRANDERKGLDANDDCN</sequence>
<evidence type="ECO:0000256" key="3">
    <source>
        <dbReference type="ARBA" id="ARBA00022448"/>
    </source>
</evidence>
<dbReference type="FunFam" id="3.30.530.20:FF:000004">
    <property type="entry name" value="Phosphatidylinositol transfer protein alpha isoform"/>
    <property type="match status" value="1"/>
</dbReference>
<gene>
    <name evidence="16" type="ORF">VZT92_020337</name>
</gene>
<comment type="similarity">
    <text evidence="11">Belongs to the PtdIns transfer protein family. PI transfer class I subfamily.</text>
</comment>
<feature type="domain" description="Phosphatidylinositol transfer protein N-terminal" evidence="15">
    <location>
        <begin position="1"/>
        <end position="251"/>
    </location>
</feature>
<dbReference type="GO" id="GO:0035091">
    <property type="term" value="F:phosphatidylinositol binding"/>
    <property type="evidence" value="ECO:0007669"/>
    <property type="project" value="TreeGrafter"/>
</dbReference>
<dbReference type="GO" id="GO:0008526">
    <property type="term" value="F:phosphatidylinositol transfer activity"/>
    <property type="evidence" value="ECO:0007669"/>
    <property type="project" value="TreeGrafter"/>
</dbReference>
<feature type="compositionally biased region" description="Basic and acidic residues" evidence="14">
    <location>
        <begin position="253"/>
        <end position="266"/>
    </location>
</feature>
<evidence type="ECO:0000256" key="5">
    <source>
        <dbReference type="ARBA" id="ARBA00022990"/>
    </source>
</evidence>
<proteinExistence type="inferred from homology"/>
<dbReference type="EMBL" id="JBCEZU010000329">
    <property type="protein sequence ID" value="KAK9520452.1"/>
    <property type="molecule type" value="Genomic_DNA"/>
</dbReference>
<accession>A0AAW1EE53</accession>
<keyword evidence="4" id="KW-0963">Cytoplasm</keyword>
<evidence type="ECO:0000256" key="12">
    <source>
        <dbReference type="ARBA" id="ARBA00040721"/>
    </source>
</evidence>
<protein>
    <recommendedName>
        <fullName evidence="12">Phosphatidylinositol transfer protein alpha isoform</fullName>
    </recommendedName>
</protein>
<dbReference type="Pfam" id="PF02121">
    <property type="entry name" value="IP_trans"/>
    <property type="match status" value="1"/>
</dbReference>
<dbReference type="InterPro" id="IPR055261">
    <property type="entry name" value="PI_transfer_N"/>
</dbReference>